<feature type="compositionally biased region" description="Polar residues" evidence="1">
    <location>
        <begin position="174"/>
        <end position="186"/>
    </location>
</feature>
<reference evidence="3 4" key="1">
    <citation type="submission" date="2019-02" db="EMBL/GenBank/DDBJ databases">
        <title>Deep-cultivation of Planctomycetes and their phenomic and genomic characterization uncovers novel biology.</title>
        <authorList>
            <person name="Wiegand S."/>
            <person name="Jogler M."/>
            <person name="Boedeker C."/>
            <person name="Pinto D."/>
            <person name="Vollmers J."/>
            <person name="Rivas-Marin E."/>
            <person name="Kohn T."/>
            <person name="Peeters S.H."/>
            <person name="Heuer A."/>
            <person name="Rast P."/>
            <person name="Oberbeckmann S."/>
            <person name="Bunk B."/>
            <person name="Jeske O."/>
            <person name="Meyerdierks A."/>
            <person name="Storesund J.E."/>
            <person name="Kallscheuer N."/>
            <person name="Luecker S."/>
            <person name="Lage O.M."/>
            <person name="Pohl T."/>
            <person name="Merkel B.J."/>
            <person name="Hornburger P."/>
            <person name="Mueller R.-W."/>
            <person name="Bruemmer F."/>
            <person name="Labrenz M."/>
            <person name="Spormann A.M."/>
            <person name="Op Den Camp H."/>
            <person name="Overmann J."/>
            <person name="Amann R."/>
            <person name="Jetten M.S.M."/>
            <person name="Mascher T."/>
            <person name="Medema M.H."/>
            <person name="Devos D.P."/>
            <person name="Kaster A.-K."/>
            <person name="Ovreas L."/>
            <person name="Rohde M."/>
            <person name="Galperin M.Y."/>
            <person name="Jogler C."/>
        </authorList>
    </citation>
    <scope>NUCLEOTIDE SEQUENCE [LARGE SCALE GENOMIC DNA]</scope>
    <source>
        <strain evidence="3 4">KOR34</strain>
    </source>
</reference>
<feature type="signal peptide" evidence="2">
    <location>
        <begin position="1"/>
        <end position="22"/>
    </location>
</feature>
<evidence type="ECO:0000313" key="3">
    <source>
        <dbReference type="EMBL" id="TWT32376.1"/>
    </source>
</evidence>
<dbReference type="AlphaFoldDB" id="A0A5C5V1D5"/>
<keyword evidence="4" id="KW-1185">Reference proteome</keyword>
<evidence type="ECO:0000256" key="1">
    <source>
        <dbReference type="SAM" id="MobiDB-lite"/>
    </source>
</evidence>
<evidence type="ECO:0000256" key="2">
    <source>
        <dbReference type="SAM" id="SignalP"/>
    </source>
</evidence>
<organism evidence="3 4">
    <name type="scientific">Posidoniimonas corsicana</name>
    <dbReference type="NCBI Taxonomy" id="1938618"/>
    <lineage>
        <taxon>Bacteria</taxon>
        <taxon>Pseudomonadati</taxon>
        <taxon>Planctomycetota</taxon>
        <taxon>Planctomycetia</taxon>
        <taxon>Pirellulales</taxon>
        <taxon>Lacipirellulaceae</taxon>
        <taxon>Posidoniimonas</taxon>
    </lineage>
</organism>
<feature type="chain" id="PRO_5023002457" evidence="2">
    <location>
        <begin position="23"/>
        <end position="207"/>
    </location>
</feature>
<feature type="region of interest" description="Disordered" evidence="1">
    <location>
        <begin position="173"/>
        <end position="207"/>
    </location>
</feature>
<dbReference type="EMBL" id="SIHJ01000003">
    <property type="protein sequence ID" value="TWT32376.1"/>
    <property type="molecule type" value="Genomic_DNA"/>
</dbReference>
<evidence type="ECO:0000313" key="4">
    <source>
        <dbReference type="Proteomes" id="UP000316714"/>
    </source>
</evidence>
<accession>A0A5C5V1D5</accession>
<keyword evidence="2" id="KW-0732">Signal</keyword>
<proteinExistence type="predicted"/>
<sequence precursor="true">MFRWLTPVCAILSVAVSGVLPAQTPAPLSDTTQFQLNQIKTNSIGNQYTAGAINRQTIAQSQVRVVNPSTGGSMGTVSSTQALSAGALAPRRNAATFNSFGGGGTSAKPFSTASRGPTVSPYLNLFQEGLSDDFDTYNTLVRPQLRQQQFNQTLQLETQAIDRKVRSYAAQPAFNPQGSQQQSPTGHPTGFMYYSHFYPGMQQQRGR</sequence>
<protein>
    <submittedName>
        <fullName evidence="3">Uncharacterized protein</fullName>
    </submittedName>
</protein>
<name>A0A5C5V1D5_9BACT</name>
<dbReference type="Proteomes" id="UP000316714">
    <property type="component" value="Unassembled WGS sequence"/>
</dbReference>
<comment type="caution">
    <text evidence="3">The sequence shown here is derived from an EMBL/GenBank/DDBJ whole genome shotgun (WGS) entry which is preliminary data.</text>
</comment>
<gene>
    <name evidence="3" type="ORF">KOR34_41390</name>
</gene>